<feature type="compositionally biased region" description="Basic and acidic residues" evidence="1">
    <location>
        <begin position="75"/>
        <end position="91"/>
    </location>
</feature>
<sequence>MEKKKKPEADVTAERETVNQESQRTEMGRKRHGEADVSSEREAPKQKTQRTEMGRKRHSEAHVTAEIEAVNQESQRTEMGRKRHSEAHVTAEIEAVNQESPRTEMGRKRHSEAHVTAEREAPKQKTQRTEIGQGSGGSGDGDGGYSSRCPDNSGVVVPQRHELQEADLLKRKMMLIWDYENAEIPTELDHSLARQLIIKKLLDAGFSGPVEFHVSVGYLNSIQPKMDDIVVYYANQCNRPTDRVTLGNQASDIAMTVWTEDWLDDHTEPQNVTFISGDGGFSKTLDLLTEAGHLVVLVTNAREKDPRAYLQWTMRECLSLPPDRVYKNPSEAKQAADKKVRSKAHLKTVRKSRVEARKEELEKAKTDPVPKSIVQLPDGSVQISIALENHTQKTVIRSIDDDCVSVVGVDDMGANKEIMEYLGRRIGKKSKLMQFKKVGDSNKWTLLVEDMTDRQAFLKLVQART</sequence>
<evidence type="ECO:0000313" key="3">
    <source>
        <dbReference type="EMBL" id="KAG5394368.1"/>
    </source>
</evidence>
<evidence type="ECO:0000256" key="1">
    <source>
        <dbReference type="SAM" id="MobiDB-lite"/>
    </source>
</evidence>
<comment type="caution">
    <text evidence="3">The sequence shown here is derived from an EMBL/GenBank/DDBJ whole genome shotgun (WGS) entry which is preliminary data.</text>
</comment>
<feature type="compositionally biased region" description="Gly residues" evidence="1">
    <location>
        <begin position="133"/>
        <end position="144"/>
    </location>
</feature>
<feature type="domain" description="NYN" evidence="2">
    <location>
        <begin position="172"/>
        <end position="299"/>
    </location>
</feature>
<feature type="compositionally biased region" description="Basic and acidic residues" evidence="1">
    <location>
        <begin position="1"/>
        <end position="65"/>
    </location>
</feature>
<evidence type="ECO:0000259" key="2">
    <source>
        <dbReference type="Pfam" id="PF01936"/>
    </source>
</evidence>
<organism evidence="3 4">
    <name type="scientific">Brassica rapa subsp. trilocularis</name>
    <dbReference type="NCBI Taxonomy" id="1813537"/>
    <lineage>
        <taxon>Eukaryota</taxon>
        <taxon>Viridiplantae</taxon>
        <taxon>Streptophyta</taxon>
        <taxon>Embryophyta</taxon>
        <taxon>Tracheophyta</taxon>
        <taxon>Spermatophyta</taxon>
        <taxon>Magnoliopsida</taxon>
        <taxon>eudicotyledons</taxon>
        <taxon>Gunneridae</taxon>
        <taxon>Pentapetalae</taxon>
        <taxon>rosids</taxon>
        <taxon>malvids</taxon>
        <taxon>Brassicales</taxon>
        <taxon>Brassicaceae</taxon>
        <taxon>Brassiceae</taxon>
        <taxon>Brassica</taxon>
    </lineage>
</organism>
<protein>
    <recommendedName>
        <fullName evidence="2">NYN domain-containing protein</fullName>
    </recommendedName>
</protein>
<keyword evidence="4" id="KW-1185">Reference proteome</keyword>
<feature type="region of interest" description="Disordered" evidence="1">
    <location>
        <begin position="1"/>
        <end position="154"/>
    </location>
</feature>
<dbReference type="Pfam" id="PF01936">
    <property type="entry name" value="NYN"/>
    <property type="match status" value="1"/>
</dbReference>
<feature type="compositionally biased region" description="Basic and acidic residues" evidence="1">
    <location>
        <begin position="101"/>
        <end position="123"/>
    </location>
</feature>
<name>A0ABQ7M6E4_BRACM</name>
<dbReference type="InterPro" id="IPR021139">
    <property type="entry name" value="NYN"/>
</dbReference>
<dbReference type="Proteomes" id="UP000823674">
    <property type="component" value="Chromosome A06"/>
</dbReference>
<proteinExistence type="predicted"/>
<dbReference type="EMBL" id="JADBGQ010000006">
    <property type="protein sequence ID" value="KAG5394368.1"/>
    <property type="molecule type" value="Genomic_DNA"/>
</dbReference>
<gene>
    <name evidence="3" type="primary">A06p043170.1_BraROA</name>
    <name evidence="3" type="ORF">IGI04_024331</name>
</gene>
<evidence type="ECO:0000313" key="4">
    <source>
        <dbReference type="Proteomes" id="UP000823674"/>
    </source>
</evidence>
<reference evidence="3 4" key="1">
    <citation type="submission" date="2021-03" db="EMBL/GenBank/DDBJ databases">
        <authorList>
            <person name="King G.J."/>
            <person name="Bancroft I."/>
            <person name="Baten A."/>
            <person name="Bloomfield J."/>
            <person name="Borpatragohain P."/>
            <person name="He Z."/>
            <person name="Irish N."/>
            <person name="Irwin J."/>
            <person name="Liu K."/>
            <person name="Mauleon R.P."/>
            <person name="Moore J."/>
            <person name="Morris R."/>
            <person name="Ostergaard L."/>
            <person name="Wang B."/>
            <person name="Wells R."/>
        </authorList>
    </citation>
    <scope>NUCLEOTIDE SEQUENCE [LARGE SCALE GENOMIC DNA]</scope>
    <source>
        <strain evidence="3">R-o-18</strain>
        <tissue evidence="3">Leaf</tissue>
    </source>
</reference>
<accession>A0ABQ7M6E4</accession>